<feature type="region of interest" description="Disordered" evidence="1">
    <location>
        <begin position="1"/>
        <end position="156"/>
    </location>
</feature>
<dbReference type="KEGG" id="mde:101890719"/>
<dbReference type="RefSeq" id="XP_005186872.2">
    <property type="nucleotide sequence ID" value="XM_005186815.4"/>
</dbReference>
<dbReference type="eggNOG" id="ENOG502T7YT">
    <property type="taxonomic scope" value="Eukaryota"/>
</dbReference>
<feature type="compositionally biased region" description="Basic and acidic residues" evidence="1">
    <location>
        <begin position="67"/>
        <end position="79"/>
    </location>
</feature>
<evidence type="ECO:0008006" key="3">
    <source>
        <dbReference type="Google" id="ProtNLM"/>
    </source>
</evidence>
<accession>A0A1I8NBV7</accession>
<sequence length="192" mass="21541">MSEKLNLQTIKLEPAPSTPPEDKTQHDIKAKLQSHVKRRLHEYGQNAAEDVHTMETHSSAGGASTLSDHKKDSPKEVRQKRPYHKRTDKVKDATSAAPQQHRKYKQKMKQQAVVSDSHDDNSMPATSNMTSGTISAGDEDDVAGHDNDMRTNREKEKCPDVLAMVLSMKKRALMQDPEVQKFLADVMNVIKS</sequence>
<gene>
    <name evidence="2" type="primary">101890719</name>
</gene>
<proteinExistence type="predicted"/>
<organism evidence="2">
    <name type="scientific">Musca domestica</name>
    <name type="common">House fly</name>
    <dbReference type="NCBI Taxonomy" id="7370"/>
    <lineage>
        <taxon>Eukaryota</taxon>
        <taxon>Metazoa</taxon>
        <taxon>Ecdysozoa</taxon>
        <taxon>Arthropoda</taxon>
        <taxon>Hexapoda</taxon>
        <taxon>Insecta</taxon>
        <taxon>Pterygota</taxon>
        <taxon>Neoptera</taxon>
        <taxon>Endopterygota</taxon>
        <taxon>Diptera</taxon>
        <taxon>Brachycera</taxon>
        <taxon>Muscomorpha</taxon>
        <taxon>Muscoidea</taxon>
        <taxon>Muscidae</taxon>
        <taxon>Musca</taxon>
    </lineage>
</organism>
<dbReference type="VEuPathDB" id="VectorBase:MDOA013630"/>
<feature type="compositionally biased region" description="Basic and acidic residues" evidence="1">
    <location>
        <begin position="20"/>
        <end position="30"/>
    </location>
</feature>
<feature type="compositionally biased region" description="Polar residues" evidence="1">
    <location>
        <begin position="56"/>
        <end position="66"/>
    </location>
</feature>
<name>A0A1I8NBV7_MUSDO</name>
<protein>
    <recommendedName>
        <fullName evidence="3">BESS motif protein</fullName>
    </recommendedName>
</protein>
<evidence type="ECO:0000256" key="1">
    <source>
        <dbReference type="SAM" id="MobiDB-lite"/>
    </source>
</evidence>
<dbReference type="AlphaFoldDB" id="A0A1I8NBV7"/>
<dbReference type="OrthoDB" id="7992758at2759"/>
<reference evidence="2" key="1">
    <citation type="submission" date="2020-05" db="UniProtKB">
        <authorList>
            <consortium name="EnsemblMetazoa"/>
        </authorList>
    </citation>
    <scope>IDENTIFICATION</scope>
    <source>
        <strain evidence="2">Aabys</strain>
    </source>
</reference>
<dbReference type="EnsemblMetazoa" id="MDOA013630-RA">
    <property type="protein sequence ID" value="MDOA013630-PA"/>
    <property type="gene ID" value="MDOA013630"/>
</dbReference>
<feature type="compositionally biased region" description="Polar residues" evidence="1">
    <location>
        <begin position="123"/>
        <end position="134"/>
    </location>
</feature>
<evidence type="ECO:0000313" key="2">
    <source>
        <dbReference type="EnsemblMetazoa" id="MDOA013630-PA"/>
    </source>
</evidence>
<dbReference type="VEuPathDB" id="VectorBase:MDOMA2_010521"/>
<feature type="compositionally biased region" description="Basic and acidic residues" evidence="1">
    <location>
        <begin position="142"/>
        <end position="156"/>
    </location>
</feature>